<feature type="transmembrane region" description="Helical" evidence="1">
    <location>
        <begin position="195"/>
        <end position="219"/>
    </location>
</feature>
<dbReference type="Proteomes" id="UP000581135">
    <property type="component" value="Unassembled WGS sequence"/>
</dbReference>
<dbReference type="RefSeq" id="WP_183414719.1">
    <property type="nucleotide sequence ID" value="NZ_JACHXA010000001.1"/>
</dbReference>
<dbReference type="Pfam" id="PF00211">
    <property type="entry name" value="Guanylate_cyc"/>
    <property type="match status" value="1"/>
</dbReference>
<organism evidence="3 4">
    <name type="scientific">Limibacillus halophilus</name>
    <dbReference type="NCBI Taxonomy" id="1579333"/>
    <lineage>
        <taxon>Bacteria</taxon>
        <taxon>Pseudomonadati</taxon>
        <taxon>Pseudomonadota</taxon>
        <taxon>Alphaproteobacteria</taxon>
        <taxon>Rhodospirillales</taxon>
        <taxon>Rhodovibrionaceae</taxon>
        <taxon>Limibacillus</taxon>
    </lineage>
</organism>
<dbReference type="InterPro" id="IPR029787">
    <property type="entry name" value="Nucleotide_cyclase"/>
</dbReference>
<evidence type="ECO:0000313" key="4">
    <source>
        <dbReference type="Proteomes" id="UP000581135"/>
    </source>
</evidence>
<dbReference type="SUPFAM" id="SSF55073">
    <property type="entry name" value="Nucleotide cyclase"/>
    <property type="match status" value="1"/>
</dbReference>
<feature type="transmembrane region" description="Helical" evidence="1">
    <location>
        <begin position="102"/>
        <end position="123"/>
    </location>
</feature>
<dbReference type="EMBL" id="JACHXA010000001">
    <property type="protein sequence ID" value="MBB3063908.1"/>
    <property type="molecule type" value="Genomic_DNA"/>
</dbReference>
<feature type="transmembrane region" description="Helical" evidence="1">
    <location>
        <begin position="41"/>
        <end position="60"/>
    </location>
</feature>
<dbReference type="AlphaFoldDB" id="A0A839SNZ4"/>
<evidence type="ECO:0000259" key="2">
    <source>
        <dbReference type="PROSITE" id="PS50125"/>
    </source>
</evidence>
<dbReference type="CDD" id="cd07302">
    <property type="entry name" value="CHD"/>
    <property type="match status" value="1"/>
</dbReference>
<protein>
    <submittedName>
        <fullName evidence="3">Adenylate cyclase</fullName>
        <ecNumber evidence="3">4.6.1.1</ecNumber>
    </submittedName>
</protein>
<keyword evidence="3" id="KW-0456">Lyase</keyword>
<reference evidence="3 4" key="1">
    <citation type="submission" date="2020-08" db="EMBL/GenBank/DDBJ databases">
        <title>Genomic Encyclopedia of Type Strains, Phase III (KMG-III): the genomes of soil and plant-associated and newly described type strains.</title>
        <authorList>
            <person name="Whitman W."/>
        </authorList>
    </citation>
    <scope>NUCLEOTIDE SEQUENCE [LARGE SCALE GENOMIC DNA]</scope>
    <source>
        <strain evidence="3 4">CECT 8803</strain>
    </source>
</reference>
<feature type="transmembrane region" description="Helical" evidence="1">
    <location>
        <begin position="129"/>
        <end position="148"/>
    </location>
</feature>
<keyword evidence="1" id="KW-0812">Transmembrane</keyword>
<dbReference type="SMART" id="SM00044">
    <property type="entry name" value="CYCc"/>
    <property type="match status" value="1"/>
</dbReference>
<sequence>MEKKPFLPDLKQWIAKGPSEAELPQRVRSAISKQQDQAEMMVGWIQLSVVLIFGTLYLISPKTFNEDASFEPVPWALSIYFVLTVIRLIWGHLRRLPDWSLVISICFDMGLLMVLIWSFHIQYGQPPSFYLKAPTLLYVFIFIAMRALRFESWLVMAAGGIAAAGWGTMILYVITADPLNTMITRDYVTYMTSNAILLGAEFDKIISILLVTGIMALALRRGRALLVRSVIEQQAAQRLSRFFDKGVARQIAGGEEHLVAGQGQSREAAILNLDMRGFTRLAEQRDPDEVMELLAEYQQRMVPVLQRHGGSIDKFMGDGIMATFGAAQPSQSYAADALAALCEALGEADVWSRERQERGLDTPQVNGAVTHGRIVFGAVGDENRLEITVIGDAVNLSAKLEKHNKNEGARGLALASTYEIACQQGFAPEAEIVKLQNRQVAGVAGTTDLVKLA</sequence>
<dbReference type="GO" id="GO:0004016">
    <property type="term" value="F:adenylate cyclase activity"/>
    <property type="evidence" value="ECO:0007669"/>
    <property type="project" value="UniProtKB-EC"/>
</dbReference>
<evidence type="ECO:0000313" key="3">
    <source>
        <dbReference type="EMBL" id="MBB3063908.1"/>
    </source>
</evidence>
<keyword evidence="1" id="KW-0472">Membrane</keyword>
<dbReference type="PANTHER" id="PTHR43081:SF1">
    <property type="entry name" value="ADENYLATE CYCLASE, TERMINAL-DIFFERENTIATION SPECIFIC"/>
    <property type="match status" value="1"/>
</dbReference>
<dbReference type="GO" id="GO:0009190">
    <property type="term" value="P:cyclic nucleotide biosynthetic process"/>
    <property type="evidence" value="ECO:0007669"/>
    <property type="project" value="InterPro"/>
</dbReference>
<comment type="caution">
    <text evidence="3">The sequence shown here is derived from an EMBL/GenBank/DDBJ whole genome shotgun (WGS) entry which is preliminary data.</text>
</comment>
<keyword evidence="4" id="KW-1185">Reference proteome</keyword>
<feature type="transmembrane region" description="Helical" evidence="1">
    <location>
        <begin position="72"/>
        <end position="90"/>
    </location>
</feature>
<dbReference type="PANTHER" id="PTHR43081">
    <property type="entry name" value="ADENYLATE CYCLASE, TERMINAL-DIFFERENTIATION SPECIFIC-RELATED"/>
    <property type="match status" value="1"/>
</dbReference>
<dbReference type="EC" id="4.6.1.1" evidence="3"/>
<dbReference type="PROSITE" id="PS50125">
    <property type="entry name" value="GUANYLATE_CYCLASE_2"/>
    <property type="match status" value="1"/>
</dbReference>
<proteinExistence type="predicted"/>
<keyword evidence="1" id="KW-1133">Transmembrane helix</keyword>
<dbReference type="InterPro" id="IPR001054">
    <property type="entry name" value="A/G_cyclase"/>
</dbReference>
<feature type="transmembrane region" description="Helical" evidence="1">
    <location>
        <begin position="153"/>
        <end position="175"/>
    </location>
</feature>
<evidence type="ECO:0000256" key="1">
    <source>
        <dbReference type="SAM" id="Phobius"/>
    </source>
</evidence>
<feature type="domain" description="Guanylate cyclase" evidence="2">
    <location>
        <begin position="269"/>
        <end position="401"/>
    </location>
</feature>
<dbReference type="Gene3D" id="3.30.70.1230">
    <property type="entry name" value="Nucleotide cyclase"/>
    <property type="match status" value="1"/>
</dbReference>
<gene>
    <name evidence="3" type="ORF">FHR98_000173</name>
</gene>
<name>A0A839SNZ4_9PROT</name>
<accession>A0A839SNZ4</accession>
<dbReference type="GO" id="GO:0035556">
    <property type="term" value="P:intracellular signal transduction"/>
    <property type="evidence" value="ECO:0007669"/>
    <property type="project" value="InterPro"/>
</dbReference>
<dbReference type="InterPro" id="IPR050697">
    <property type="entry name" value="Adenylyl/Guanylyl_Cyclase_3/4"/>
</dbReference>